<feature type="region of interest" description="Disordered" evidence="7">
    <location>
        <begin position="242"/>
        <end position="261"/>
    </location>
</feature>
<dbReference type="Gene3D" id="3.40.50.11860">
    <property type="entry name" value="Diphthamide synthesis DPH1/DPH2 domain 3"/>
    <property type="match status" value="1"/>
</dbReference>
<dbReference type="InterPro" id="IPR042265">
    <property type="entry name" value="DPH1/DPH2_3"/>
</dbReference>
<gene>
    <name evidence="8" type="ORF">TL16_g07432</name>
</gene>
<keyword evidence="6" id="KW-0411">Iron-sulfur</keyword>
<sequence>MSQTTAPRLEMNDGARLFTDVKVVEIVKSDRPDEYGIEEYYEISSTASKIHSAYLSSPVPLLKIALQFPDSLLPDSSPVSLLLESTLMSLNPSFDLLIFILGDTTYGSCCVDTIAAKHLNADIVIHYGNSCLSRVQDIPSINVFGRCPIDINDLIVKVEEKEVFESEIKNNDTIIVTYDVKFSYIIDEVVKELRERWPKLDIVKGDLNDESENIQFTNVDNNDNNNNNNNNNGCGDDIDSCACKNSPQPPPPPTPLTIPSNSNNKKIAIGGLLFPSTLNLLTTTVLHLHHNNLKHLTNIHMKTTSSKTHLTYHTISNTLEKGVSKKVGRQLNRRFYLTQKVRSTNIIGIVIATLNIDKFHKVVKDVKSQIEESGRTCYVFCVGKVNVAKLANYGEVEAFCLIACPENSLLDSGDFHVPVVTPFELEIGLGLRGWGDYSVEFLDYLRKEEVEEVEDADEPIYDVVTGTYVERKKKEVDLTQEVGGGQVTTFKSEAGRFLNNREYTGLESNIGTSEVRKAVKGQVGIASEYDGKDLEVETSVAFEKTEGVKKVVEEDSDDSGDFILGGITSMTMDMETSNVFEKTEVKKKLEVEEEEEDSDDSGDFILGGITSMTMDTED</sequence>
<evidence type="ECO:0000313" key="9">
    <source>
        <dbReference type="Proteomes" id="UP001162640"/>
    </source>
</evidence>
<proteinExistence type="inferred from homology"/>
<evidence type="ECO:0000256" key="2">
    <source>
        <dbReference type="ARBA" id="ARBA00005156"/>
    </source>
</evidence>
<dbReference type="PANTHER" id="PTHR10762:SF2">
    <property type="entry name" value="2-(3-AMINO-3-CARBOXYPROPYL)HISTIDINE SYNTHASE SUBUNIT 2"/>
    <property type="match status" value="1"/>
</dbReference>
<dbReference type="Pfam" id="PF01866">
    <property type="entry name" value="Diphthamide_syn"/>
    <property type="match status" value="2"/>
</dbReference>
<reference evidence="9" key="1">
    <citation type="journal article" date="2023" name="Commun. Biol.">
        <title>Genome analysis of Parmales, the sister group of diatoms, reveals the evolutionary specialization of diatoms from phago-mixotrophs to photoautotrophs.</title>
        <authorList>
            <person name="Ban H."/>
            <person name="Sato S."/>
            <person name="Yoshikawa S."/>
            <person name="Yamada K."/>
            <person name="Nakamura Y."/>
            <person name="Ichinomiya M."/>
            <person name="Sato N."/>
            <person name="Blanc-Mathieu R."/>
            <person name="Endo H."/>
            <person name="Kuwata A."/>
            <person name="Ogata H."/>
        </authorList>
    </citation>
    <scope>NUCLEOTIDE SEQUENCE [LARGE SCALE GENOMIC DNA]</scope>
</reference>
<evidence type="ECO:0000256" key="5">
    <source>
        <dbReference type="ARBA" id="ARBA00023004"/>
    </source>
</evidence>
<comment type="similarity">
    <text evidence="3">Belongs to the DPH1/DPH2 family. DPH2 subfamily.</text>
</comment>
<evidence type="ECO:0000256" key="3">
    <source>
        <dbReference type="ARBA" id="ARBA00006179"/>
    </source>
</evidence>
<dbReference type="PANTHER" id="PTHR10762">
    <property type="entry name" value="DIPHTHAMIDE BIOSYNTHESIS PROTEIN"/>
    <property type="match status" value="1"/>
</dbReference>
<comment type="caution">
    <text evidence="8">The sequence shown here is derived from an EMBL/GenBank/DDBJ whole genome shotgun (WGS) entry which is preliminary data.</text>
</comment>
<dbReference type="GO" id="GO:0017183">
    <property type="term" value="P:protein histidyl modification to diphthamide"/>
    <property type="evidence" value="ECO:0007669"/>
    <property type="project" value="InterPro"/>
</dbReference>
<dbReference type="GO" id="GO:0090560">
    <property type="term" value="F:2-(3-amino-3-carboxypropyl)histidine synthase activity"/>
    <property type="evidence" value="ECO:0007669"/>
    <property type="project" value="InterPro"/>
</dbReference>
<dbReference type="InterPro" id="IPR016435">
    <property type="entry name" value="DPH1/DPH2"/>
</dbReference>
<dbReference type="EMBL" id="BLQM01000234">
    <property type="protein sequence ID" value="GMH77507.1"/>
    <property type="molecule type" value="Genomic_DNA"/>
</dbReference>
<comment type="cofactor">
    <cofactor evidence="1">
        <name>[4Fe-4S] cluster</name>
        <dbReference type="ChEBI" id="CHEBI:49883"/>
    </cofactor>
</comment>
<feature type="compositionally biased region" description="Pro residues" evidence="7">
    <location>
        <begin position="247"/>
        <end position="256"/>
    </location>
</feature>
<feature type="region of interest" description="Disordered" evidence="7">
    <location>
        <begin position="585"/>
        <end position="618"/>
    </location>
</feature>
<keyword evidence="4" id="KW-0479">Metal-binding</keyword>
<evidence type="ECO:0000313" key="8">
    <source>
        <dbReference type="EMBL" id="GMH77507.1"/>
    </source>
</evidence>
<accession>A0A9W7EG31</accession>
<protein>
    <recommendedName>
        <fullName evidence="10">2-(3-amino-3-carboxypropyl)histidine synthase subunit 2</fullName>
    </recommendedName>
</protein>
<keyword evidence="5" id="KW-0408">Iron</keyword>
<dbReference type="Proteomes" id="UP001162640">
    <property type="component" value="Unassembled WGS sequence"/>
</dbReference>
<evidence type="ECO:0008006" key="10">
    <source>
        <dbReference type="Google" id="ProtNLM"/>
    </source>
</evidence>
<evidence type="ECO:0000256" key="6">
    <source>
        <dbReference type="ARBA" id="ARBA00023014"/>
    </source>
</evidence>
<dbReference type="FunFam" id="3.40.50.11860:FF:000001">
    <property type="entry name" value="2-(3-amino-3-carboxypropyl)histidine synthase subunit 2"/>
    <property type="match status" value="1"/>
</dbReference>
<dbReference type="GO" id="GO:0046872">
    <property type="term" value="F:metal ion binding"/>
    <property type="evidence" value="ECO:0007669"/>
    <property type="project" value="UniProtKB-KW"/>
</dbReference>
<comment type="pathway">
    <text evidence="2">Protein modification; peptidyl-diphthamide biosynthesis.</text>
</comment>
<dbReference type="AlphaFoldDB" id="A0A9W7EG31"/>
<dbReference type="SFLD" id="SFLDG01121">
    <property type="entry name" value="Diphthamide_biosynthesis"/>
    <property type="match status" value="1"/>
</dbReference>
<feature type="compositionally biased region" description="Acidic residues" evidence="7">
    <location>
        <begin position="591"/>
        <end position="602"/>
    </location>
</feature>
<dbReference type="GO" id="GO:0051536">
    <property type="term" value="F:iron-sulfur cluster binding"/>
    <property type="evidence" value="ECO:0007669"/>
    <property type="project" value="UniProtKB-KW"/>
</dbReference>
<evidence type="ECO:0000256" key="1">
    <source>
        <dbReference type="ARBA" id="ARBA00001966"/>
    </source>
</evidence>
<organism evidence="8 9">
    <name type="scientific">Triparma laevis f. inornata</name>
    <dbReference type="NCBI Taxonomy" id="1714386"/>
    <lineage>
        <taxon>Eukaryota</taxon>
        <taxon>Sar</taxon>
        <taxon>Stramenopiles</taxon>
        <taxon>Ochrophyta</taxon>
        <taxon>Bolidophyceae</taxon>
        <taxon>Parmales</taxon>
        <taxon>Triparmaceae</taxon>
        <taxon>Triparma</taxon>
    </lineage>
</organism>
<evidence type="ECO:0000256" key="4">
    <source>
        <dbReference type="ARBA" id="ARBA00022723"/>
    </source>
</evidence>
<dbReference type="Gene3D" id="3.40.50.11840">
    <property type="entry name" value="Diphthamide synthesis DPH1/DPH2 domain 1"/>
    <property type="match status" value="1"/>
</dbReference>
<dbReference type="SFLD" id="SFLDS00032">
    <property type="entry name" value="Radical_SAM_3-amino-3-carboxyp"/>
    <property type="match status" value="1"/>
</dbReference>
<name>A0A9W7EG31_9STRA</name>
<evidence type="ECO:0000256" key="7">
    <source>
        <dbReference type="SAM" id="MobiDB-lite"/>
    </source>
</evidence>
<dbReference type="NCBIfam" id="TIGR00322">
    <property type="entry name" value="diphth2_R"/>
    <property type="match status" value="1"/>
</dbReference>
<dbReference type="InterPro" id="IPR042263">
    <property type="entry name" value="DPH1/DPH2_1"/>
</dbReference>